<dbReference type="PANTHER" id="PTHR33744:SF1">
    <property type="entry name" value="DNA-BINDING TRANSCRIPTIONAL ACTIVATOR ADER"/>
    <property type="match status" value="1"/>
</dbReference>
<feature type="compositionally biased region" description="Polar residues" evidence="1">
    <location>
        <begin position="546"/>
        <end position="561"/>
    </location>
</feature>
<protein>
    <submittedName>
        <fullName evidence="4">PucR family transcriptional regulator ligand-binding domain-containing protein</fullName>
    </submittedName>
</protein>
<evidence type="ECO:0000256" key="1">
    <source>
        <dbReference type="SAM" id="MobiDB-lite"/>
    </source>
</evidence>
<evidence type="ECO:0000259" key="2">
    <source>
        <dbReference type="Pfam" id="PF07905"/>
    </source>
</evidence>
<dbReference type="InterPro" id="IPR025736">
    <property type="entry name" value="PucR_C-HTH_dom"/>
</dbReference>
<proteinExistence type="predicted"/>
<dbReference type="PANTHER" id="PTHR33744">
    <property type="entry name" value="CARBOHYDRATE DIACID REGULATOR"/>
    <property type="match status" value="1"/>
</dbReference>
<dbReference type="InterPro" id="IPR042070">
    <property type="entry name" value="PucR_C-HTH_sf"/>
</dbReference>
<evidence type="ECO:0000259" key="3">
    <source>
        <dbReference type="Pfam" id="PF13556"/>
    </source>
</evidence>
<reference evidence="4" key="1">
    <citation type="submission" date="2022-06" db="EMBL/GenBank/DDBJ databases">
        <title>Genome sequencing of Brevibacillus sp. BB3-R1.</title>
        <authorList>
            <person name="Heo J."/>
            <person name="Lee D."/>
            <person name="Won M."/>
            <person name="Han B.-H."/>
            <person name="Hong S.-B."/>
            <person name="Kwon S.-W."/>
        </authorList>
    </citation>
    <scope>NUCLEOTIDE SEQUENCE</scope>
    <source>
        <strain evidence="4">BB3-R1</strain>
    </source>
</reference>
<accession>A0ABY4WLS9</accession>
<organism evidence="4 5">
    <name type="scientific">Brevibacillus ruminantium</name>
    <dbReference type="NCBI Taxonomy" id="2950604"/>
    <lineage>
        <taxon>Bacteria</taxon>
        <taxon>Bacillati</taxon>
        <taxon>Bacillota</taxon>
        <taxon>Bacilli</taxon>
        <taxon>Bacillales</taxon>
        <taxon>Paenibacillaceae</taxon>
        <taxon>Brevibacillus</taxon>
    </lineage>
</organism>
<gene>
    <name evidence="4" type="ORF">NDK47_12825</name>
</gene>
<dbReference type="RefSeq" id="WP_251875460.1">
    <property type="nucleotide sequence ID" value="NZ_CP098755.1"/>
</dbReference>
<keyword evidence="5" id="KW-1185">Reference proteome</keyword>
<feature type="domain" description="PucR C-terminal helix-turn-helix" evidence="3">
    <location>
        <begin position="476"/>
        <end position="534"/>
    </location>
</feature>
<dbReference type="InterPro" id="IPR051448">
    <property type="entry name" value="CdaR-like_regulators"/>
</dbReference>
<name>A0ABY4WLS9_9BACL</name>
<feature type="region of interest" description="Disordered" evidence="1">
    <location>
        <begin position="540"/>
        <end position="561"/>
    </location>
</feature>
<sequence length="561" mass="64033">MNNEWRLTVADVVKRPLFQHAEVVAGSRGLSRAVRWVHVLEAAHTVQYLNGDELILSTGLGFGEAKEKRLAYLSQLISRKAVGLCIELGDYIPSVPDDMLELANHHDFPLIVFQKPVRFVDITQDLHELLINNQMQALRRLETYSRSLQQLSLQTQGIPKLLQHFQTSVHTQVFFFPLDGNPLYVPPLPQAVQAELSTLIRSSLPEHDQQEMSGGALPLSDKKKLVYQPITVMGHLLAYVGFILFDRDTDEYLLLTLDYTVSAMAQILMRKMFAEEQVLAAENKLFDDLIANRTLPEEQMRSLLGLTGKGKTPVYHTLILSLHRGGEEFSSPLPPHELTGVFRSLLTRLGFRPFIRCMGNRFYLLMISPTNQTDIRRNLDKAMSEMRRMCRQVMGPDTECFFGVSRPGEQLADAGKHLAESEQALIFQRSTDSPYFSELGLFRLLFHVPQEPVLTHFIHDYLGPLVRYDAENGTQLVKTLRLYLDNHLSKQETADKLFIHRQTLYHRLEKIQECLKVDLSQPDKRLCLEIAIRAHEWKHGLKEGSSPPNDVQQKASHPSRS</sequence>
<dbReference type="Pfam" id="PF13556">
    <property type="entry name" value="HTH_30"/>
    <property type="match status" value="1"/>
</dbReference>
<evidence type="ECO:0000313" key="4">
    <source>
        <dbReference type="EMBL" id="USG68106.1"/>
    </source>
</evidence>
<dbReference type="InterPro" id="IPR012914">
    <property type="entry name" value="PucR_dom"/>
</dbReference>
<dbReference type="EMBL" id="CP098755">
    <property type="protein sequence ID" value="USG68106.1"/>
    <property type="molecule type" value="Genomic_DNA"/>
</dbReference>
<evidence type="ECO:0000313" key="5">
    <source>
        <dbReference type="Proteomes" id="UP001056500"/>
    </source>
</evidence>
<feature type="domain" description="Purine catabolism PurC-like" evidence="2">
    <location>
        <begin position="11"/>
        <end position="130"/>
    </location>
</feature>
<dbReference type="Proteomes" id="UP001056500">
    <property type="component" value="Chromosome"/>
</dbReference>
<dbReference type="Gene3D" id="1.10.10.2840">
    <property type="entry name" value="PucR C-terminal helix-turn-helix domain"/>
    <property type="match status" value="1"/>
</dbReference>
<dbReference type="Pfam" id="PF07905">
    <property type="entry name" value="PucR"/>
    <property type="match status" value="1"/>
</dbReference>